<evidence type="ECO:0000256" key="6">
    <source>
        <dbReference type="ARBA" id="ARBA00023136"/>
    </source>
</evidence>
<dbReference type="NCBIfam" id="TIGR01297">
    <property type="entry name" value="CDF"/>
    <property type="match status" value="1"/>
</dbReference>
<organism evidence="10 11">
    <name type="scientific">Emergencia timonensis</name>
    <dbReference type="NCBI Taxonomy" id="1776384"/>
    <lineage>
        <taxon>Bacteria</taxon>
        <taxon>Bacillati</taxon>
        <taxon>Bacillota</taxon>
        <taxon>Clostridia</taxon>
        <taxon>Peptostreptococcales</taxon>
        <taxon>Anaerovoracaceae</taxon>
        <taxon>Emergencia</taxon>
    </lineage>
</organism>
<dbReference type="SUPFAM" id="SSF161111">
    <property type="entry name" value="Cation efflux protein transmembrane domain-like"/>
    <property type="match status" value="1"/>
</dbReference>
<evidence type="ECO:0000313" key="11">
    <source>
        <dbReference type="Proteomes" id="UP000284841"/>
    </source>
</evidence>
<dbReference type="InterPro" id="IPR027469">
    <property type="entry name" value="Cation_efflux_TMD_sf"/>
</dbReference>
<feature type="transmembrane region" description="Helical" evidence="7">
    <location>
        <begin position="110"/>
        <end position="129"/>
    </location>
</feature>
<sequence>MKVSVVSIVVNILLSVMKLLAGIIARSGAMISDAVHSASDVFSTIIVIIGINLSSRKSDTEHQYGHERMECVAAMVLAVVLAATGLGIGYTGVVKILSFSAEGIEIPGRLALAAAVISIIVKEWMYWYTRRGAERINSGALMADAWHHRSDSLSSAGAFLGILGARLGYPVLDPLASIIICMLIAKAAYDIFRDAMDKMVDKSAPDEVVADMRLVIAQQKGVAGIDEIKTRLFGAKVYVDVEIAADGSQPLTESHQIAERVHHAVEENFPAVKHCMVHVNPLPPSEKTKRR</sequence>
<evidence type="ECO:0000256" key="7">
    <source>
        <dbReference type="SAM" id="Phobius"/>
    </source>
</evidence>
<keyword evidence="3" id="KW-0813">Transport</keyword>
<dbReference type="Proteomes" id="UP000284841">
    <property type="component" value="Unassembled WGS sequence"/>
</dbReference>
<evidence type="ECO:0000256" key="4">
    <source>
        <dbReference type="ARBA" id="ARBA00022692"/>
    </source>
</evidence>
<dbReference type="Gene3D" id="3.30.70.1350">
    <property type="entry name" value="Cation efflux protein, cytoplasmic domain"/>
    <property type="match status" value="1"/>
</dbReference>
<dbReference type="Pfam" id="PF01545">
    <property type="entry name" value="Cation_efflux"/>
    <property type="match status" value="1"/>
</dbReference>
<dbReference type="InterPro" id="IPR058533">
    <property type="entry name" value="Cation_efflux_TM"/>
</dbReference>
<dbReference type="SUPFAM" id="SSF160240">
    <property type="entry name" value="Cation efflux protein cytoplasmic domain-like"/>
    <property type="match status" value="1"/>
</dbReference>
<dbReference type="FunFam" id="1.20.1510.10:FF:000006">
    <property type="entry name" value="Divalent cation efflux transporter"/>
    <property type="match status" value="1"/>
</dbReference>
<dbReference type="OrthoDB" id="9806522at2"/>
<reference evidence="10 11" key="1">
    <citation type="submission" date="2018-08" db="EMBL/GenBank/DDBJ databases">
        <title>A genome reference for cultivated species of the human gut microbiota.</title>
        <authorList>
            <person name="Zou Y."/>
            <person name="Xue W."/>
            <person name="Luo G."/>
        </authorList>
    </citation>
    <scope>NUCLEOTIDE SEQUENCE [LARGE SCALE GENOMIC DNA]</scope>
    <source>
        <strain evidence="10 11">AM07-24</strain>
    </source>
</reference>
<evidence type="ECO:0000256" key="2">
    <source>
        <dbReference type="ARBA" id="ARBA00008114"/>
    </source>
</evidence>
<feature type="transmembrane region" description="Helical" evidence="7">
    <location>
        <begin position="31"/>
        <end position="51"/>
    </location>
</feature>
<keyword evidence="6 7" id="KW-0472">Membrane</keyword>
<gene>
    <name evidence="10" type="ORF">DW099_02305</name>
</gene>
<keyword evidence="11" id="KW-1185">Reference proteome</keyword>
<proteinExistence type="inferred from homology"/>
<dbReference type="AlphaFoldDB" id="A0A415E8Q6"/>
<feature type="domain" description="Cation efflux protein transmembrane" evidence="8">
    <location>
        <begin position="5"/>
        <end position="198"/>
    </location>
</feature>
<comment type="caution">
    <text evidence="10">The sequence shown here is derived from an EMBL/GenBank/DDBJ whole genome shotgun (WGS) entry which is preliminary data.</text>
</comment>
<protein>
    <submittedName>
        <fullName evidence="10">Cation transporter</fullName>
    </submittedName>
</protein>
<dbReference type="GO" id="GO:0016020">
    <property type="term" value="C:membrane"/>
    <property type="evidence" value="ECO:0007669"/>
    <property type="project" value="UniProtKB-SubCell"/>
</dbReference>
<dbReference type="STRING" id="1776384.GCA_900086585_02743"/>
<feature type="domain" description="Cation efflux protein cytoplasmic" evidence="9">
    <location>
        <begin position="205"/>
        <end position="281"/>
    </location>
</feature>
<dbReference type="InterPro" id="IPR036837">
    <property type="entry name" value="Cation_efflux_CTD_sf"/>
</dbReference>
<dbReference type="InterPro" id="IPR027470">
    <property type="entry name" value="Cation_efflux_CTD"/>
</dbReference>
<dbReference type="EMBL" id="QRMS01000001">
    <property type="protein sequence ID" value="RHJ90094.1"/>
    <property type="molecule type" value="Genomic_DNA"/>
</dbReference>
<keyword evidence="5 7" id="KW-1133">Transmembrane helix</keyword>
<evidence type="ECO:0000259" key="9">
    <source>
        <dbReference type="Pfam" id="PF16916"/>
    </source>
</evidence>
<dbReference type="PANTHER" id="PTHR43840:SF15">
    <property type="entry name" value="MITOCHONDRIAL METAL TRANSPORTER 1-RELATED"/>
    <property type="match status" value="1"/>
</dbReference>
<feature type="transmembrane region" description="Helical" evidence="7">
    <location>
        <begin position="71"/>
        <end position="90"/>
    </location>
</feature>
<dbReference type="PANTHER" id="PTHR43840">
    <property type="entry name" value="MITOCHONDRIAL METAL TRANSPORTER 1-RELATED"/>
    <property type="match status" value="1"/>
</dbReference>
<dbReference type="InterPro" id="IPR002524">
    <property type="entry name" value="Cation_efflux"/>
</dbReference>
<accession>A0A415E8Q6</accession>
<name>A0A415E8Q6_9FIRM</name>
<evidence type="ECO:0000256" key="1">
    <source>
        <dbReference type="ARBA" id="ARBA00004141"/>
    </source>
</evidence>
<dbReference type="Pfam" id="PF16916">
    <property type="entry name" value="ZT_dimer"/>
    <property type="match status" value="1"/>
</dbReference>
<evidence type="ECO:0000256" key="3">
    <source>
        <dbReference type="ARBA" id="ARBA00022448"/>
    </source>
</evidence>
<comment type="similarity">
    <text evidence="2">Belongs to the cation diffusion facilitator (CDF) transporter (TC 2.A.4) family.</text>
</comment>
<dbReference type="GO" id="GO:0008324">
    <property type="term" value="F:monoatomic cation transmembrane transporter activity"/>
    <property type="evidence" value="ECO:0007669"/>
    <property type="project" value="InterPro"/>
</dbReference>
<dbReference type="InterPro" id="IPR050291">
    <property type="entry name" value="CDF_Transporter"/>
</dbReference>
<evidence type="ECO:0000259" key="8">
    <source>
        <dbReference type="Pfam" id="PF01545"/>
    </source>
</evidence>
<dbReference type="Gene3D" id="1.20.1510.10">
    <property type="entry name" value="Cation efflux protein transmembrane domain"/>
    <property type="match status" value="1"/>
</dbReference>
<evidence type="ECO:0000313" key="10">
    <source>
        <dbReference type="EMBL" id="RHJ90094.1"/>
    </source>
</evidence>
<evidence type="ECO:0000256" key="5">
    <source>
        <dbReference type="ARBA" id="ARBA00022989"/>
    </source>
</evidence>
<comment type="subcellular location">
    <subcellularLocation>
        <location evidence="1">Membrane</location>
        <topology evidence="1">Multi-pass membrane protein</topology>
    </subcellularLocation>
</comment>
<keyword evidence="4 7" id="KW-0812">Transmembrane</keyword>